<dbReference type="RefSeq" id="XP_043041495.1">
    <property type="nucleotide sequence ID" value="XM_043176974.1"/>
</dbReference>
<dbReference type="AlphaFoldDB" id="A0A9P8AU81"/>
<dbReference type="EMBL" id="MU250530">
    <property type="protein sequence ID" value="KAG7447995.1"/>
    <property type="molecule type" value="Genomic_DNA"/>
</dbReference>
<organism evidence="1 2">
    <name type="scientific">Guyanagaster necrorhizus</name>
    <dbReference type="NCBI Taxonomy" id="856835"/>
    <lineage>
        <taxon>Eukaryota</taxon>
        <taxon>Fungi</taxon>
        <taxon>Dikarya</taxon>
        <taxon>Basidiomycota</taxon>
        <taxon>Agaricomycotina</taxon>
        <taxon>Agaricomycetes</taxon>
        <taxon>Agaricomycetidae</taxon>
        <taxon>Agaricales</taxon>
        <taxon>Marasmiineae</taxon>
        <taxon>Physalacriaceae</taxon>
        <taxon>Guyanagaster</taxon>
    </lineage>
</organism>
<evidence type="ECO:0000313" key="1">
    <source>
        <dbReference type="EMBL" id="KAG7447995.1"/>
    </source>
</evidence>
<protein>
    <submittedName>
        <fullName evidence="1">Uncharacterized protein</fullName>
    </submittedName>
</protein>
<accession>A0A9P8AU81</accession>
<evidence type="ECO:0000313" key="2">
    <source>
        <dbReference type="Proteomes" id="UP000812287"/>
    </source>
</evidence>
<sequence length="179" mass="20296">MTYTIMTPSYFSDKVTPSCLRRRALDSFKRNLPDDGEKAYQRILVRADLGTILHKRDQNAHIINAVEQSTFMSSGRDVNAPIDLFFAEYERIMNASEEEADTILIDIDKCKELSRTQQERVEFFDNASKRELLGEAPWKAVPMKLRQATSTMANTLPFAIDMPINDPLKAVVSDCSGDV</sequence>
<proteinExistence type="predicted"/>
<dbReference type="Proteomes" id="UP000812287">
    <property type="component" value="Unassembled WGS sequence"/>
</dbReference>
<keyword evidence="2" id="KW-1185">Reference proteome</keyword>
<dbReference type="OrthoDB" id="10576292at2759"/>
<name>A0A9P8AU81_9AGAR</name>
<reference evidence="1" key="1">
    <citation type="submission" date="2020-11" db="EMBL/GenBank/DDBJ databases">
        <title>Adaptations for nitrogen fixation in a non-lichenized fungal sporocarp promotes dispersal by wood-feeding termites.</title>
        <authorList>
            <consortium name="DOE Joint Genome Institute"/>
            <person name="Koch R.A."/>
            <person name="Yoon G."/>
            <person name="Arayal U."/>
            <person name="Lail K."/>
            <person name="Amirebrahimi M."/>
            <person name="Labutti K."/>
            <person name="Lipzen A."/>
            <person name="Riley R."/>
            <person name="Barry K."/>
            <person name="Henrissat B."/>
            <person name="Grigoriev I.V."/>
            <person name="Herr J.R."/>
            <person name="Aime M.C."/>
        </authorList>
    </citation>
    <scope>NUCLEOTIDE SEQUENCE</scope>
    <source>
        <strain evidence="1">MCA 3950</strain>
    </source>
</reference>
<dbReference type="GeneID" id="66099261"/>
<comment type="caution">
    <text evidence="1">The sequence shown here is derived from an EMBL/GenBank/DDBJ whole genome shotgun (WGS) entry which is preliminary data.</text>
</comment>
<gene>
    <name evidence="1" type="ORF">BT62DRAFT_1003777</name>
</gene>